<gene>
    <name evidence="2" type="ORF">CesoFtcFv8_017674</name>
</gene>
<keyword evidence="3" id="KW-1185">Reference proteome</keyword>
<evidence type="ECO:0000313" key="2">
    <source>
        <dbReference type="EMBL" id="KAK5886661.1"/>
    </source>
</evidence>
<organism evidence="2 3">
    <name type="scientific">Champsocephalus esox</name>
    <name type="common">pike icefish</name>
    <dbReference type="NCBI Taxonomy" id="159716"/>
    <lineage>
        <taxon>Eukaryota</taxon>
        <taxon>Metazoa</taxon>
        <taxon>Chordata</taxon>
        <taxon>Craniata</taxon>
        <taxon>Vertebrata</taxon>
        <taxon>Euteleostomi</taxon>
        <taxon>Actinopterygii</taxon>
        <taxon>Neopterygii</taxon>
        <taxon>Teleostei</taxon>
        <taxon>Neoteleostei</taxon>
        <taxon>Acanthomorphata</taxon>
        <taxon>Eupercaria</taxon>
        <taxon>Perciformes</taxon>
        <taxon>Notothenioidei</taxon>
        <taxon>Channichthyidae</taxon>
        <taxon>Champsocephalus</taxon>
    </lineage>
</organism>
<accession>A0AAN8BJY2</accession>
<dbReference type="Proteomes" id="UP001335648">
    <property type="component" value="Unassembled WGS sequence"/>
</dbReference>
<feature type="region of interest" description="Disordered" evidence="1">
    <location>
        <begin position="43"/>
        <end position="117"/>
    </location>
</feature>
<protein>
    <submittedName>
        <fullName evidence="2">Uncharacterized protein</fullName>
    </submittedName>
</protein>
<feature type="compositionally biased region" description="Basic residues" evidence="1">
    <location>
        <begin position="85"/>
        <end position="94"/>
    </location>
</feature>
<proteinExistence type="predicted"/>
<sequence length="117" mass="13014">METVSHPLPPWCSARPLFPLIVSTGVNADSPLVEVSTDHPLVTSRLRSGKKELTSARRGGPQPTDGRQRRGSGLQPLARNSGGKGRQKMRRGRRREAVWGSKRGKRRRRFIECSDTS</sequence>
<evidence type="ECO:0000256" key="1">
    <source>
        <dbReference type="SAM" id="MobiDB-lite"/>
    </source>
</evidence>
<name>A0AAN8BJY2_9TELE</name>
<comment type="caution">
    <text evidence="2">The sequence shown here is derived from an EMBL/GenBank/DDBJ whole genome shotgun (WGS) entry which is preliminary data.</text>
</comment>
<evidence type="ECO:0000313" key="3">
    <source>
        <dbReference type="Proteomes" id="UP001335648"/>
    </source>
</evidence>
<reference evidence="2 3" key="1">
    <citation type="journal article" date="2023" name="Mol. Biol. Evol.">
        <title>Genomics of Secondarily Temperate Adaptation in the Only Non-Antarctic Icefish.</title>
        <authorList>
            <person name="Rivera-Colon A.G."/>
            <person name="Rayamajhi N."/>
            <person name="Minhas B.F."/>
            <person name="Madrigal G."/>
            <person name="Bilyk K.T."/>
            <person name="Yoon V."/>
            <person name="Hune M."/>
            <person name="Gregory S."/>
            <person name="Cheng C.H.C."/>
            <person name="Catchen J.M."/>
        </authorList>
    </citation>
    <scope>NUCLEOTIDE SEQUENCE [LARGE SCALE GENOMIC DNA]</scope>
    <source>
        <strain evidence="2">JC2023a</strain>
    </source>
</reference>
<dbReference type="EMBL" id="JAULUE010002059">
    <property type="protein sequence ID" value="KAK5886661.1"/>
    <property type="molecule type" value="Genomic_DNA"/>
</dbReference>
<dbReference type="AlphaFoldDB" id="A0AAN8BJY2"/>